<evidence type="ECO:0000313" key="9">
    <source>
        <dbReference type="Proteomes" id="UP000025227"/>
    </source>
</evidence>
<dbReference type="AlphaFoldDB" id="A0A7I5E6A0"/>
<protein>
    <submittedName>
        <fullName evidence="10">TF_AP-2 domain-containing protein</fullName>
    </submittedName>
</protein>
<evidence type="ECO:0000256" key="2">
    <source>
        <dbReference type="ARBA" id="ARBA00007770"/>
    </source>
</evidence>
<dbReference type="OrthoDB" id="6252992at2759"/>
<evidence type="ECO:0000256" key="5">
    <source>
        <dbReference type="ARBA" id="ARBA00023163"/>
    </source>
</evidence>
<keyword evidence="3" id="KW-0805">Transcription regulation</keyword>
<evidence type="ECO:0000256" key="4">
    <source>
        <dbReference type="ARBA" id="ARBA00023125"/>
    </source>
</evidence>
<proteinExistence type="inferred from homology"/>
<comment type="subcellular location">
    <subcellularLocation>
        <location evidence="1">Nucleus</location>
    </subcellularLocation>
</comment>
<organism evidence="9 10">
    <name type="scientific">Haemonchus contortus</name>
    <name type="common">Barber pole worm</name>
    <dbReference type="NCBI Taxonomy" id="6289"/>
    <lineage>
        <taxon>Eukaryota</taxon>
        <taxon>Metazoa</taxon>
        <taxon>Ecdysozoa</taxon>
        <taxon>Nematoda</taxon>
        <taxon>Chromadorea</taxon>
        <taxon>Rhabditida</taxon>
        <taxon>Rhabditina</taxon>
        <taxon>Rhabditomorpha</taxon>
        <taxon>Strongyloidea</taxon>
        <taxon>Trichostrongylidae</taxon>
        <taxon>Haemonchus</taxon>
    </lineage>
</organism>
<dbReference type="PRINTS" id="PR01748">
    <property type="entry name" value="AP2TNSCPFCT"/>
</dbReference>
<dbReference type="GO" id="GO:0005634">
    <property type="term" value="C:nucleus"/>
    <property type="evidence" value="ECO:0007669"/>
    <property type="project" value="UniProtKB-SubCell"/>
</dbReference>
<evidence type="ECO:0000256" key="7">
    <source>
        <dbReference type="SAM" id="MobiDB-lite"/>
    </source>
</evidence>
<keyword evidence="4" id="KW-0238">DNA-binding</keyword>
<feature type="region of interest" description="Disordered" evidence="7">
    <location>
        <begin position="1"/>
        <end position="23"/>
    </location>
</feature>
<evidence type="ECO:0000313" key="10">
    <source>
        <dbReference type="WBParaSite" id="HCON_00024940-00001"/>
    </source>
</evidence>
<dbReference type="OMA" id="DQKSIRP"/>
<dbReference type="WBParaSite" id="HCON_00024940-00001">
    <property type="protein sequence ID" value="HCON_00024940-00001"/>
    <property type="gene ID" value="HCON_00024940"/>
</dbReference>
<dbReference type="PANTHER" id="PTHR10812:SF17">
    <property type="entry name" value="TRANSCRIPTION FACTOR AP-2, ISOFORM D"/>
    <property type="match status" value="1"/>
</dbReference>
<dbReference type="GO" id="GO:0000977">
    <property type="term" value="F:RNA polymerase II transcription regulatory region sequence-specific DNA binding"/>
    <property type="evidence" value="ECO:0007669"/>
    <property type="project" value="TreeGrafter"/>
</dbReference>
<sequence length="371" mass="41741">MYEQLLTMTNIDPDPLPSKKRRADFIDEPPCKRSEYTDMENLHSGMYTISPNYPTNPTVPNQQNFLQALQDVFQPPFNSQMFPMNFPAFQPTVFSPNQMSVPQNGSALLETSAYPSQGNTVIDNDLELVVDENRDPKPVPFDSRDTFDETTGNLKPALFDSRETFDETTGRLCLLNSSTKYQVTLGEIQRRLSHPETLHASLVNSILRKAKLKDGCRVLRNRLAEKGVILPPGRRKTATTTTFTALCEKEAVLMARDFDFLCRNALNICSVARRSSQMTYSLQDLDGASRVLAGILDAFEDVPENPEDYVEKDASTHTINTLSLLTHGFGHNAIKSVLKLTMGIIEQQRLMLHGAPPTYNPFSEQQKPLFM</sequence>
<feature type="compositionally biased region" description="Polar residues" evidence="7">
    <location>
        <begin position="1"/>
        <end position="10"/>
    </location>
</feature>
<comment type="similarity">
    <text evidence="2">Belongs to the AP-2 family.</text>
</comment>
<feature type="domain" description="Transcription factor AP-2 C-terminal" evidence="8">
    <location>
        <begin position="165"/>
        <end position="347"/>
    </location>
</feature>
<dbReference type="GO" id="GO:0042127">
    <property type="term" value="P:regulation of cell population proliferation"/>
    <property type="evidence" value="ECO:0007669"/>
    <property type="project" value="TreeGrafter"/>
</dbReference>
<evidence type="ECO:0000259" key="8">
    <source>
        <dbReference type="Pfam" id="PF03299"/>
    </source>
</evidence>
<dbReference type="Pfam" id="PF03299">
    <property type="entry name" value="TF_AP-2"/>
    <property type="match status" value="1"/>
</dbReference>
<dbReference type="InterPro" id="IPR013854">
    <property type="entry name" value="TF_AP2_C"/>
</dbReference>
<accession>A0A7I5E6A0</accession>
<dbReference type="PANTHER" id="PTHR10812">
    <property type="entry name" value="TRANSCRIPTION FACTOR AP-2"/>
    <property type="match status" value="1"/>
</dbReference>
<keyword evidence="9" id="KW-1185">Reference proteome</keyword>
<evidence type="ECO:0000256" key="3">
    <source>
        <dbReference type="ARBA" id="ARBA00023015"/>
    </source>
</evidence>
<keyword evidence="5" id="KW-0804">Transcription</keyword>
<dbReference type="GO" id="GO:0000981">
    <property type="term" value="F:DNA-binding transcription factor activity, RNA polymerase II-specific"/>
    <property type="evidence" value="ECO:0007669"/>
    <property type="project" value="TreeGrafter"/>
</dbReference>
<reference evidence="10" key="1">
    <citation type="submission" date="2020-12" db="UniProtKB">
        <authorList>
            <consortium name="WormBaseParasite"/>
        </authorList>
    </citation>
    <scope>IDENTIFICATION</scope>
    <source>
        <strain evidence="10">MHco3</strain>
    </source>
</reference>
<keyword evidence="6" id="KW-0539">Nucleus</keyword>
<name>A0A7I5E6A0_HAECO</name>
<dbReference type="InterPro" id="IPR004979">
    <property type="entry name" value="TF_AP2"/>
</dbReference>
<evidence type="ECO:0000256" key="6">
    <source>
        <dbReference type="ARBA" id="ARBA00023242"/>
    </source>
</evidence>
<dbReference type="Proteomes" id="UP000025227">
    <property type="component" value="Unplaced"/>
</dbReference>
<evidence type="ECO:0000256" key="1">
    <source>
        <dbReference type="ARBA" id="ARBA00004123"/>
    </source>
</evidence>